<keyword evidence="3" id="KW-0732">Signal</keyword>
<evidence type="ECO:0000313" key="4">
    <source>
        <dbReference type="EMBL" id="PVU96367.1"/>
    </source>
</evidence>
<feature type="compositionally biased region" description="Low complexity" evidence="1">
    <location>
        <begin position="58"/>
        <end position="120"/>
    </location>
</feature>
<keyword evidence="2" id="KW-1133">Transmembrane helix</keyword>
<feature type="region of interest" description="Disordered" evidence="1">
    <location>
        <begin position="47"/>
        <end position="136"/>
    </location>
</feature>
<evidence type="ECO:0000313" key="5">
    <source>
        <dbReference type="Proteomes" id="UP000245699"/>
    </source>
</evidence>
<gene>
    <name evidence="4" type="ORF">BB559_002407</name>
</gene>
<accession>A0A2T9YVJ5</accession>
<evidence type="ECO:0000256" key="2">
    <source>
        <dbReference type="SAM" id="Phobius"/>
    </source>
</evidence>
<keyword evidence="5" id="KW-1185">Reference proteome</keyword>
<dbReference type="Proteomes" id="UP000245699">
    <property type="component" value="Unassembled WGS sequence"/>
</dbReference>
<dbReference type="EMBL" id="MBFT01000150">
    <property type="protein sequence ID" value="PVU96367.1"/>
    <property type="molecule type" value="Genomic_DNA"/>
</dbReference>
<organism evidence="4 5">
    <name type="scientific">Furculomyces boomerangus</name>
    <dbReference type="NCBI Taxonomy" id="61424"/>
    <lineage>
        <taxon>Eukaryota</taxon>
        <taxon>Fungi</taxon>
        <taxon>Fungi incertae sedis</taxon>
        <taxon>Zoopagomycota</taxon>
        <taxon>Kickxellomycotina</taxon>
        <taxon>Harpellomycetes</taxon>
        <taxon>Harpellales</taxon>
        <taxon>Harpellaceae</taxon>
        <taxon>Furculomyces</taxon>
    </lineage>
</organism>
<feature type="compositionally biased region" description="Polar residues" evidence="1">
    <location>
        <begin position="121"/>
        <end position="134"/>
    </location>
</feature>
<name>A0A2T9YVJ5_9FUNG</name>
<comment type="caution">
    <text evidence="4">The sequence shown here is derived from an EMBL/GenBank/DDBJ whole genome shotgun (WGS) entry which is preliminary data.</text>
</comment>
<evidence type="ECO:0000256" key="3">
    <source>
        <dbReference type="SAM" id="SignalP"/>
    </source>
</evidence>
<evidence type="ECO:0000256" key="1">
    <source>
        <dbReference type="SAM" id="MobiDB-lite"/>
    </source>
</evidence>
<reference evidence="4 5" key="1">
    <citation type="journal article" date="2018" name="MBio">
        <title>Comparative Genomics Reveals the Core Gene Toolbox for the Fungus-Insect Symbiosis.</title>
        <authorList>
            <person name="Wang Y."/>
            <person name="Stata M."/>
            <person name="Wang W."/>
            <person name="Stajich J.E."/>
            <person name="White M.M."/>
            <person name="Moncalvo J.M."/>
        </authorList>
    </citation>
    <scope>NUCLEOTIDE SEQUENCE [LARGE SCALE GENOMIC DNA]</scope>
    <source>
        <strain evidence="4 5">AUS-77-4</strain>
    </source>
</reference>
<feature type="transmembrane region" description="Helical" evidence="2">
    <location>
        <begin position="162"/>
        <end position="180"/>
    </location>
</feature>
<feature type="signal peptide" evidence="3">
    <location>
        <begin position="1"/>
        <end position="21"/>
    </location>
</feature>
<sequence length="181" mass="19240">MLRPNFLPILFFLCLLSSVLSKDRNSNKNVNLDIDEEYHILPLYNRQDTSSPQTTSADNNNNNQDNQSDENNGNSAQSSSNQNENNSPTQTNTNNKPTSSRSGSASPTPSRSGSGSQSSSKGNNTASETTSDGPVQTGVALDNVDFSLISPSVFFLGSGNPLSISFGVLASALVFVLSMLL</sequence>
<dbReference type="AlphaFoldDB" id="A0A2T9YVJ5"/>
<protein>
    <submittedName>
        <fullName evidence="4">Uncharacterized protein</fullName>
    </submittedName>
</protein>
<feature type="compositionally biased region" description="Polar residues" evidence="1">
    <location>
        <begin position="47"/>
        <end position="57"/>
    </location>
</feature>
<feature type="chain" id="PRO_5015489500" evidence="3">
    <location>
        <begin position="22"/>
        <end position="181"/>
    </location>
</feature>
<proteinExistence type="predicted"/>
<keyword evidence="2" id="KW-0812">Transmembrane</keyword>
<keyword evidence="2" id="KW-0472">Membrane</keyword>